<accession>A0A7D9ENJ7</accession>
<protein>
    <submittedName>
        <fullName evidence="1">Uncharacterized protein</fullName>
    </submittedName>
</protein>
<proteinExistence type="predicted"/>
<dbReference type="EMBL" id="CACRXK020007597">
    <property type="protein sequence ID" value="CAB4012680.1"/>
    <property type="molecule type" value="Genomic_DNA"/>
</dbReference>
<dbReference type="AlphaFoldDB" id="A0A7D9ENJ7"/>
<gene>
    <name evidence="1" type="ORF">PACLA_8A004292</name>
</gene>
<sequence length="175" mass="19222">MSILLGYDYFDTAAEDINTLKQKLTVVQKGQQENTAAIVAHTNDIKKLNSLGQHSEQYNFTQIPGYSPGVLQTPIISDLDRKNAKFTRLNISDGKNTATSSSLYGFYVGSAGTIVVFTRDQSSRIIQASFTFFVPGDTTKSKVQIFGMKSRDIDSAGNVTNKTKTTNINYSLLTT</sequence>
<reference evidence="1" key="1">
    <citation type="submission" date="2020-04" db="EMBL/GenBank/DDBJ databases">
        <authorList>
            <person name="Alioto T."/>
            <person name="Alioto T."/>
            <person name="Gomez Garrido J."/>
        </authorList>
    </citation>
    <scope>NUCLEOTIDE SEQUENCE</scope>
    <source>
        <strain evidence="1">A484AB</strain>
    </source>
</reference>
<comment type="caution">
    <text evidence="1">The sequence shown here is derived from an EMBL/GenBank/DDBJ whole genome shotgun (WGS) entry which is preliminary data.</text>
</comment>
<organism evidence="1 2">
    <name type="scientific">Paramuricea clavata</name>
    <name type="common">Red gorgonian</name>
    <name type="synonym">Violescent sea-whip</name>
    <dbReference type="NCBI Taxonomy" id="317549"/>
    <lineage>
        <taxon>Eukaryota</taxon>
        <taxon>Metazoa</taxon>
        <taxon>Cnidaria</taxon>
        <taxon>Anthozoa</taxon>
        <taxon>Octocorallia</taxon>
        <taxon>Malacalcyonacea</taxon>
        <taxon>Plexauridae</taxon>
        <taxon>Paramuricea</taxon>
    </lineage>
</organism>
<evidence type="ECO:0000313" key="1">
    <source>
        <dbReference type="EMBL" id="CAB4012680.1"/>
    </source>
</evidence>
<keyword evidence="2" id="KW-1185">Reference proteome</keyword>
<name>A0A7D9ENJ7_PARCT</name>
<dbReference type="Proteomes" id="UP001152795">
    <property type="component" value="Unassembled WGS sequence"/>
</dbReference>
<evidence type="ECO:0000313" key="2">
    <source>
        <dbReference type="Proteomes" id="UP001152795"/>
    </source>
</evidence>